<dbReference type="Proteomes" id="UP000324832">
    <property type="component" value="Unassembled WGS sequence"/>
</dbReference>
<sequence>MINESMSVLSEKYDNLLAEHEQSKQKIIKSEKNILSLNNKCVYLEKSNIALEQKVHELEQSSLKHNIEIVGIEQLPDEDVEKVVSKIGETMNVTCVDIESTRRTRQTKPGGKPASIIVAFKTSGTVSRDMWLAQRRCLAEITSNMITGGTLNNKIFINEDKS</sequence>
<keyword evidence="3" id="KW-1185">Reference proteome</keyword>
<evidence type="ECO:0000313" key="2">
    <source>
        <dbReference type="EMBL" id="VVD05477.1"/>
    </source>
</evidence>
<reference evidence="2 3" key="1">
    <citation type="submission" date="2017-07" db="EMBL/GenBank/DDBJ databases">
        <authorList>
            <person name="Talla V."/>
            <person name="Backstrom N."/>
        </authorList>
    </citation>
    <scope>NUCLEOTIDE SEQUENCE [LARGE SCALE GENOMIC DNA]</scope>
</reference>
<evidence type="ECO:0000256" key="1">
    <source>
        <dbReference type="SAM" id="Coils"/>
    </source>
</evidence>
<keyword evidence="1" id="KW-0175">Coiled coil</keyword>
<name>A0A5E4R528_9NEOP</name>
<feature type="coiled-coil region" evidence="1">
    <location>
        <begin position="6"/>
        <end position="40"/>
    </location>
</feature>
<proteinExistence type="predicted"/>
<gene>
    <name evidence="2" type="ORF">LSINAPIS_LOCUS15007</name>
</gene>
<organism evidence="2 3">
    <name type="scientific">Leptidea sinapis</name>
    <dbReference type="NCBI Taxonomy" id="189913"/>
    <lineage>
        <taxon>Eukaryota</taxon>
        <taxon>Metazoa</taxon>
        <taxon>Ecdysozoa</taxon>
        <taxon>Arthropoda</taxon>
        <taxon>Hexapoda</taxon>
        <taxon>Insecta</taxon>
        <taxon>Pterygota</taxon>
        <taxon>Neoptera</taxon>
        <taxon>Endopterygota</taxon>
        <taxon>Lepidoptera</taxon>
        <taxon>Glossata</taxon>
        <taxon>Ditrysia</taxon>
        <taxon>Papilionoidea</taxon>
        <taxon>Pieridae</taxon>
        <taxon>Dismorphiinae</taxon>
        <taxon>Leptidea</taxon>
    </lineage>
</organism>
<dbReference type="EMBL" id="FZQP02006979">
    <property type="protein sequence ID" value="VVD05477.1"/>
    <property type="molecule type" value="Genomic_DNA"/>
</dbReference>
<dbReference type="AlphaFoldDB" id="A0A5E4R528"/>
<accession>A0A5E4R528</accession>
<evidence type="ECO:0000313" key="3">
    <source>
        <dbReference type="Proteomes" id="UP000324832"/>
    </source>
</evidence>
<protein>
    <submittedName>
        <fullName evidence="2">Uncharacterized protein</fullName>
    </submittedName>
</protein>